<dbReference type="PROSITE" id="PS50071">
    <property type="entry name" value="HOMEOBOX_2"/>
    <property type="match status" value="1"/>
</dbReference>
<dbReference type="CDD" id="cd00086">
    <property type="entry name" value="homeodomain"/>
    <property type="match status" value="1"/>
</dbReference>
<comment type="similarity">
    <text evidence="2">Belongs to the TALE/IRO homeobox family.</text>
</comment>
<reference evidence="9" key="1">
    <citation type="submission" date="2021-01" db="UniProtKB">
        <authorList>
            <consortium name="EnsemblMetazoa"/>
        </authorList>
    </citation>
    <scope>IDENTIFICATION</scope>
</reference>
<keyword evidence="10" id="KW-1185">Reference proteome</keyword>
<feature type="region of interest" description="Disordered" evidence="7">
    <location>
        <begin position="1"/>
        <end position="75"/>
    </location>
</feature>
<keyword evidence="4 6" id="KW-0371">Homeobox</keyword>
<evidence type="ECO:0000256" key="6">
    <source>
        <dbReference type="PROSITE-ProRule" id="PRU00108"/>
    </source>
</evidence>
<evidence type="ECO:0000256" key="2">
    <source>
        <dbReference type="ARBA" id="ARBA00008446"/>
    </source>
</evidence>
<proteinExistence type="inferred from homology"/>
<keyword evidence="3 6" id="KW-0238">DNA-binding</keyword>
<evidence type="ECO:0000259" key="8">
    <source>
        <dbReference type="PROSITE" id="PS50071"/>
    </source>
</evidence>
<evidence type="ECO:0000313" key="9">
    <source>
        <dbReference type="EnsemblMetazoa" id="XP_022659418"/>
    </source>
</evidence>
<dbReference type="PANTHER" id="PTHR11211:SF40">
    <property type="entry name" value="MIRROR, ISOFORM C"/>
    <property type="match status" value="1"/>
</dbReference>
<feature type="region of interest" description="Disordered" evidence="7">
    <location>
        <begin position="615"/>
        <end position="670"/>
    </location>
</feature>
<sequence length="670" mass="68607">MDTSKATANSLHIRGRAASCSSSPAGSTGSPPPPPTLSRCVPADSGGEGSTTNPASGGASSSPLGSPYEVAHLHQGGSGSFSPVAGSLYHPTHRSAVTAASAMNGLYGGGSCGGGGSDGSGCYPEVVRGVSMPTAGAAMPPGMGAAAAAAAGLYSGCPPGVGMGAWTNPAGCGGVIPPATAGPHPHPCSHHPYDHSAVSSLAAAYATTPYGTAADRYSSTMDAAARRKNATRETTNTLKAWLYEHRKNPYPTKGEKIMLAIITKMTLTQVSTWFANARRRLKKENKMTWEPRNRPSENGEDDDKTRTNEADDDDNDDDGLTGPDGNSSSSGGGCGGVGVRGPDARDRDLMIAETGGGLTGGNRALRRVSAAVTMGSGADPSPTGVPGSGGVASSDDKSQQIKQHPHHHSQHTNSSSSSSSSNSVLSHINHHSNNTSTGTNHRLIPHQLHPHDPLRSGYHPASTDPGSRFMPPGSLLSGTSDSIGKYHLTSGGKYAGCIDTKVTPLTHGSDGGSLSEGPFGSVPSGSSVAHLGGGFSSNPALTQTMSMLGSSAQPQTDHMNLSKPKIWSLAHTAAHPHPDLLDYAARYYGTDSGYFGGPAEAFMSPAAKYHGGVTEAPQRYHSPSQHGQWSPVGSSQALNLAAMEDRKSPYTTDQQSYNVTPTSAVTTART</sequence>
<dbReference type="GO" id="GO:0000978">
    <property type="term" value="F:RNA polymerase II cis-regulatory region sequence-specific DNA binding"/>
    <property type="evidence" value="ECO:0007669"/>
    <property type="project" value="TreeGrafter"/>
</dbReference>
<dbReference type="InterPro" id="IPR008422">
    <property type="entry name" value="KN_HD"/>
</dbReference>
<organism evidence="9 10">
    <name type="scientific">Varroa destructor</name>
    <name type="common">Honeybee mite</name>
    <dbReference type="NCBI Taxonomy" id="109461"/>
    <lineage>
        <taxon>Eukaryota</taxon>
        <taxon>Metazoa</taxon>
        <taxon>Ecdysozoa</taxon>
        <taxon>Arthropoda</taxon>
        <taxon>Chelicerata</taxon>
        <taxon>Arachnida</taxon>
        <taxon>Acari</taxon>
        <taxon>Parasitiformes</taxon>
        <taxon>Mesostigmata</taxon>
        <taxon>Gamasina</taxon>
        <taxon>Dermanyssoidea</taxon>
        <taxon>Varroidae</taxon>
        <taxon>Varroa</taxon>
    </lineage>
</organism>
<dbReference type="InterPro" id="IPR009057">
    <property type="entry name" value="Homeodomain-like_sf"/>
</dbReference>
<accession>A0A7M7JZC4</accession>
<feature type="compositionally biased region" description="Low complexity" evidence="7">
    <location>
        <begin position="411"/>
        <end position="441"/>
    </location>
</feature>
<dbReference type="InterPro" id="IPR001356">
    <property type="entry name" value="HD"/>
</dbReference>
<feature type="compositionally biased region" description="Acidic residues" evidence="7">
    <location>
        <begin position="310"/>
        <end position="319"/>
    </location>
</feature>
<feature type="compositionally biased region" description="Low complexity" evidence="7">
    <location>
        <begin position="50"/>
        <end position="67"/>
    </location>
</feature>
<dbReference type="Gene3D" id="1.10.10.60">
    <property type="entry name" value="Homeodomain-like"/>
    <property type="match status" value="1"/>
</dbReference>
<dbReference type="AlphaFoldDB" id="A0A7M7JZC4"/>
<dbReference type="Proteomes" id="UP000594260">
    <property type="component" value="Unplaced"/>
</dbReference>
<feature type="region of interest" description="Disordered" evidence="7">
    <location>
        <begin position="285"/>
        <end position="344"/>
    </location>
</feature>
<feature type="domain" description="Homeobox" evidence="8">
    <location>
        <begin position="221"/>
        <end position="284"/>
    </location>
</feature>
<dbReference type="SUPFAM" id="SSF46689">
    <property type="entry name" value="Homeodomain-like"/>
    <property type="match status" value="1"/>
</dbReference>
<dbReference type="InterPro" id="IPR017970">
    <property type="entry name" value="Homeobox_CS"/>
</dbReference>
<feature type="compositionally biased region" description="Gly residues" evidence="7">
    <location>
        <begin position="330"/>
        <end position="339"/>
    </location>
</feature>
<dbReference type="GO" id="GO:0045926">
    <property type="term" value="P:negative regulation of growth"/>
    <property type="evidence" value="ECO:0007669"/>
    <property type="project" value="UniProtKB-ARBA"/>
</dbReference>
<feature type="region of interest" description="Disordered" evidence="7">
    <location>
        <begin position="374"/>
        <end position="444"/>
    </location>
</feature>
<dbReference type="PROSITE" id="PS00027">
    <property type="entry name" value="HOMEOBOX_1"/>
    <property type="match status" value="1"/>
</dbReference>
<dbReference type="GO" id="GO:0000981">
    <property type="term" value="F:DNA-binding transcription factor activity, RNA polymerase II-specific"/>
    <property type="evidence" value="ECO:0007669"/>
    <property type="project" value="InterPro"/>
</dbReference>
<feature type="DNA-binding region" description="Homeobox" evidence="6">
    <location>
        <begin position="223"/>
        <end position="285"/>
    </location>
</feature>
<feature type="compositionally biased region" description="Low complexity" evidence="7">
    <location>
        <begin position="16"/>
        <end position="29"/>
    </location>
</feature>
<evidence type="ECO:0000256" key="7">
    <source>
        <dbReference type="SAM" id="MobiDB-lite"/>
    </source>
</evidence>
<feature type="compositionally biased region" description="Polar residues" evidence="7">
    <location>
        <begin position="621"/>
        <end position="638"/>
    </location>
</feature>
<keyword evidence="5 6" id="KW-0539">Nucleus</keyword>
<dbReference type="GO" id="GO:0005634">
    <property type="term" value="C:nucleus"/>
    <property type="evidence" value="ECO:0007669"/>
    <property type="project" value="UniProtKB-SubCell"/>
</dbReference>
<evidence type="ECO:0000256" key="1">
    <source>
        <dbReference type="ARBA" id="ARBA00004123"/>
    </source>
</evidence>
<dbReference type="SMART" id="SM00548">
    <property type="entry name" value="IRO"/>
    <property type="match status" value="1"/>
</dbReference>
<name>A0A7M7JZC4_VARDE</name>
<dbReference type="RefSeq" id="XP_022659418.1">
    <property type="nucleotide sequence ID" value="XM_022803683.1"/>
</dbReference>
<dbReference type="GO" id="GO:0030182">
    <property type="term" value="P:neuron differentiation"/>
    <property type="evidence" value="ECO:0007669"/>
    <property type="project" value="TreeGrafter"/>
</dbReference>
<evidence type="ECO:0000256" key="5">
    <source>
        <dbReference type="ARBA" id="ARBA00023242"/>
    </source>
</evidence>
<dbReference type="GO" id="GO:0048468">
    <property type="term" value="P:cell development"/>
    <property type="evidence" value="ECO:0007669"/>
    <property type="project" value="TreeGrafter"/>
</dbReference>
<protein>
    <recommendedName>
        <fullName evidence="8">Homeobox domain-containing protein</fullName>
    </recommendedName>
</protein>
<dbReference type="PANTHER" id="PTHR11211">
    <property type="entry name" value="IROQUOIS-CLASS HOMEODOMAIN PROTEIN IRX"/>
    <property type="match status" value="1"/>
</dbReference>
<feature type="compositionally biased region" description="Polar residues" evidence="7">
    <location>
        <begin position="649"/>
        <end position="670"/>
    </location>
</feature>
<dbReference type="Pfam" id="PF05920">
    <property type="entry name" value="Homeobox_KN"/>
    <property type="match status" value="1"/>
</dbReference>
<feature type="compositionally biased region" description="Polar residues" evidence="7">
    <location>
        <begin position="1"/>
        <end position="10"/>
    </location>
</feature>
<dbReference type="InterPro" id="IPR003893">
    <property type="entry name" value="Iroquois_homeo"/>
</dbReference>
<evidence type="ECO:0000256" key="4">
    <source>
        <dbReference type="ARBA" id="ARBA00023155"/>
    </source>
</evidence>
<dbReference type="GO" id="GO:0045317">
    <property type="term" value="P:equator specification"/>
    <property type="evidence" value="ECO:0007669"/>
    <property type="project" value="UniProtKB-ARBA"/>
</dbReference>
<dbReference type="SMART" id="SM00389">
    <property type="entry name" value="HOX"/>
    <property type="match status" value="1"/>
</dbReference>
<dbReference type="EnsemblMetazoa" id="XM_022803683">
    <property type="protein sequence ID" value="XP_022659418"/>
    <property type="gene ID" value="LOC111249614"/>
</dbReference>
<dbReference type="GO" id="GO:0042693">
    <property type="term" value="P:muscle cell fate commitment"/>
    <property type="evidence" value="ECO:0007669"/>
    <property type="project" value="UniProtKB-ARBA"/>
</dbReference>
<evidence type="ECO:0000313" key="10">
    <source>
        <dbReference type="Proteomes" id="UP000594260"/>
    </source>
</evidence>
<dbReference type="GeneID" id="111249614"/>
<feature type="compositionally biased region" description="Basic and acidic residues" evidence="7">
    <location>
        <begin position="285"/>
        <end position="309"/>
    </location>
</feature>
<evidence type="ECO:0000256" key="3">
    <source>
        <dbReference type="ARBA" id="ARBA00023125"/>
    </source>
</evidence>
<comment type="subcellular location">
    <subcellularLocation>
        <location evidence="1 6">Nucleus</location>
    </subcellularLocation>
</comment>
<dbReference type="FunFam" id="1.10.10.60:FF:000003">
    <property type="entry name" value="Iroquois-class homeobox protein IRX"/>
    <property type="match status" value="1"/>
</dbReference>